<dbReference type="EMBL" id="JAUBDI010000001">
    <property type="protein sequence ID" value="MDW0111754.1"/>
    <property type="molecule type" value="Genomic_DNA"/>
</dbReference>
<feature type="region of interest" description="Disordered" evidence="1">
    <location>
        <begin position="68"/>
        <end position="98"/>
    </location>
</feature>
<keyword evidence="2" id="KW-0472">Membrane</keyword>
<sequence>MQTIFLILLFIMQMVGFYVILLLYTKVSRFNDLEKKQQKLMAEMDDSIAAYLAELKEENERLIAIIEKRQHASGPEPSNSMTSSKKEVNKNENADLHFPQPKIPLKLAVQSYQSYSKNIQEEQAATQKKPGEMDERTKAIALHDEGKSIEEIAKTLGKGKTEVELLLKFR</sequence>
<reference evidence="3 4" key="1">
    <citation type="submission" date="2023-06" db="EMBL/GenBank/DDBJ databases">
        <title>Sporosarcina sp. nov., isolated from Korean traditional fermented seafood 'Jeotgal'.</title>
        <authorList>
            <person name="Yang A.I."/>
            <person name="Shin N.-R."/>
        </authorList>
    </citation>
    <scope>NUCLEOTIDE SEQUENCE [LARGE SCALE GENOMIC DNA]</scope>
    <source>
        <strain evidence="3 4">KCTC13119</strain>
    </source>
</reference>
<feature type="compositionally biased region" description="Basic and acidic residues" evidence="1">
    <location>
        <begin position="84"/>
        <end position="95"/>
    </location>
</feature>
<name>A0ABU4G445_9BACL</name>
<proteinExistence type="predicted"/>
<keyword evidence="2" id="KW-0812">Transmembrane</keyword>
<comment type="caution">
    <text evidence="3">The sequence shown here is derived from an EMBL/GenBank/DDBJ whole genome shotgun (WGS) entry which is preliminary data.</text>
</comment>
<accession>A0ABU4G445</accession>
<keyword evidence="4" id="KW-1185">Reference proteome</keyword>
<evidence type="ECO:0008006" key="5">
    <source>
        <dbReference type="Google" id="ProtNLM"/>
    </source>
</evidence>
<dbReference type="Proteomes" id="UP001282284">
    <property type="component" value="Unassembled WGS sequence"/>
</dbReference>
<gene>
    <name evidence="3" type="ORF">QT711_01060</name>
</gene>
<keyword evidence="2" id="KW-1133">Transmembrane helix</keyword>
<feature type="transmembrane region" description="Helical" evidence="2">
    <location>
        <begin position="6"/>
        <end position="25"/>
    </location>
</feature>
<organism evidence="3 4">
    <name type="scientific">Sporosarcina saromensis</name>
    <dbReference type="NCBI Taxonomy" id="359365"/>
    <lineage>
        <taxon>Bacteria</taxon>
        <taxon>Bacillati</taxon>
        <taxon>Bacillota</taxon>
        <taxon>Bacilli</taxon>
        <taxon>Bacillales</taxon>
        <taxon>Caryophanaceae</taxon>
        <taxon>Sporosarcina</taxon>
    </lineage>
</organism>
<protein>
    <recommendedName>
        <fullName evidence="5">Swarming motility protein SwrB</fullName>
    </recommendedName>
</protein>
<evidence type="ECO:0000313" key="4">
    <source>
        <dbReference type="Proteomes" id="UP001282284"/>
    </source>
</evidence>
<evidence type="ECO:0000313" key="3">
    <source>
        <dbReference type="EMBL" id="MDW0111754.1"/>
    </source>
</evidence>
<evidence type="ECO:0000256" key="2">
    <source>
        <dbReference type="SAM" id="Phobius"/>
    </source>
</evidence>
<evidence type="ECO:0000256" key="1">
    <source>
        <dbReference type="SAM" id="MobiDB-lite"/>
    </source>
</evidence>